<dbReference type="Gene3D" id="3.40.50.300">
    <property type="entry name" value="P-loop containing nucleotide triphosphate hydrolases"/>
    <property type="match status" value="1"/>
</dbReference>
<evidence type="ECO:0000256" key="3">
    <source>
        <dbReference type="ARBA" id="ARBA00022475"/>
    </source>
</evidence>
<dbReference type="InterPro" id="IPR003439">
    <property type="entry name" value="ABC_transporter-like_ATP-bd"/>
</dbReference>
<name>A0A329UA64_9FIRM</name>
<keyword evidence="2" id="KW-0813">Transport</keyword>
<reference evidence="8 9" key="1">
    <citation type="submission" date="2018-02" db="EMBL/GenBank/DDBJ databases">
        <title>Complete genome sequencing of Faecalibacterium prausnitzii strains isolated from the human gut.</title>
        <authorList>
            <person name="Fitzgerald B.C."/>
            <person name="Shkoporov A.N."/>
            <person name="Ross P.R."/>
            <person name="Hill C."/>
        </authorList>
    </citation>
    <scope>NUCLEOTIDE SEQUENCE [LARGE SCALE GENOMIC DNA]</scope>
    <source>
        <strain evidence="8 9">APC923/61-1</strain>
    </source>
</reference>
<dbReference type="InterPro" id="IPR017871">
    <property type="entry name" value="ABC_transporter-like_CS"/>
</dbReference>
<dbReference type="SUPFAM" id="SSF52540">
    <property type="entry name" value="P-loop containing nucleoside triphosphate hydrolases"/>
    <property type="match status" value="1"/>
</dbReference>
<dbReference type="InterPro" id="IPR050166">
    <property type="entry name" value="ABC_transporter_ATP-bind"/>
</dbReference>
<evidence type="ECO:0000256" key="5">
    <source>
        <dbReference type="ARBA" id="ARBA00022840"/>
    </source>
</evidence>
<dbReference type="InterPro" id="IPR027417">
    <property type="entry name" value="P-loop_NTPase"/>
</dbReference>
<dbReference type="GO" id="GO:0005524">
    <property type="term" value="F:ATP binding"/>
    <property type="evidence" value="ECO:0007669"/>
    <property type="project" value="UniProtKB-KW"/>
</dbReference>
<keyword evidence="5 8" id="KW-0067">ATP-binding</keyword>
<organism evidence="8 9">
    <name type="scientific">Faecalibacterium prausnitzii</name>
    <dbReference type="NCBI Taxonomy" id="853"/>
    <lineage>
        <taxon>Bacteria</taxon>
        <taxon>Bacillati</taxon>
        <taxon>Bacillota</taxon>
        <taxon>Clostridia</taxon>
        <taxon>Eubacteriales</taxon>
        <taxon>Oscillospiraceae</taxon>
        <taxon>Faecalibacterium</taxon>
    </lineage>
</organism>
<evidence type="ECO:0000256" key="6">
    <source>
        <dbReference type="ARBA" id="ARBA00023136"/>
    </source>
</evidence>
<sequence length="278" mass="30389">MEMLELQNLHKTFNPGTVNEKVALNGVSLTMEAGDFATIVGSNGAGKSTLFNAITGGFIADEGSISLGGENITFAPEYQRSKVIGHLFQDPLKGTAPNMTIEENLALAYLRAGTAPHAIFSRISRKDKEIFREKLALLHMGLEDRMKQPVGLLSGGQRQALTLLMATLVTPKLLLLDEHTAALDPATAEKVLELTKSIVAEKKITCLMVTHNMHQALELGNRTLMMDAGRIVFDVKGEARGKMTVDDLLEKFRENAGKALDNDRILLSKVEANHEIRQ</sequence>
<dbReference type="InterPro" id="IPR003593">
    <property type="entry name" value="AAA+_ATPase"/>
</dbReference>
<evidence type="ECO:0000256" key="4">
    <source>
        <dbReference type="ARBA" id="ARBA00022741"/>
    </source>
</evidence>
<evidence type="ECO:0000256" key="1">
    <source>
        <dbReference type="ARBA" id="ARBA00004202"/>
    </source>
</evidence>
<dbReference type="PANTHER" id="PTHR42788">
    <property type="entry name" value="TAURINE IMPORT ATP-BINDING PROTEIN-RELATED"/>
    <property type="match status" value="1"/>
</dbReference>
<dbReference type="AlphaFoldDB" id="A0A329UA64"/>
<accession>A0A329UA64</accession>
<evidence type="ECO:0000313" key="8">
    <source>
        <dbReference type="EMBL" id="RAW57798.1"/>
    </source>
</evidence>
<keyword evidence="4" id="KW-0547">Nucleotide-binding</keyword>
<dbReference type="OrthoDB" id="9776369at2"/>
<evidence type="ECO:0000259" key="7">
    <source>
        <dbReference type="PROSITE" id="PS50893"/>
    </source>
</evidence>
<evidence type="ECO:0000256" key="2">
    <source>
        <dbReference type="ARBA" id="ARBA00022448"/>
    </source>
</evidence>
<dbReference type="PROSITE" id="PS50893">
    <property type="entry name" value="ABC_TRANSPORTER_2"/>
    <property type="match status" value="1"/>
</dbReference>
<proteinExistence type="predicted"/>
<dbReference type="GO" id="GO:0005886">
    <property type="term" value="C:plasma membrane"/>
    <property type="evidence" value="ECO:0007669"/>
    <property type="project" value="UniProtKB-SubCell"/>
</dbReference>
<dbReference type="Pfam" id="PF00005">
    <property type="entry name" value="ABC_tran"/>
    <property type="match status" value="1"/>
</dbReference>
<feature type="domain" description="ABC transporter" evidence="7">
    <location>
        <begin position="4"/>
        <end position="253"/>
    </location>
</feature>
<dbReference type="PROSITE" id="PS00211">
    <property type="entry name" value="ABC_TRANSPORTER_1"/>
    <property type="match status" value="1"/>
</dbReference>
<protein>
    <submittedName>
        <fullName evidence="8">ABC transporter ATP-binding protein</fullName>
    </submittedName>
</protein>
<evidence type="ECO:0000313" key="9">
    <source>
        <dbReference type="Proteomes" id="UP000250583"/>
    </source>
</evidence>
<comment type="caution">
    <text evidence="8">The sequence shown here is derived from an EMBL/GenBank/DDBJ whole genome shotgun (WGS) entry which is preliminary data.</text>
</comment>
<dbReference type="SMART" id="SM00382">
    <property type="entry name" value="AAA"/>
    <property type="match status" value="1"/>
</dbReference>
<comment type="subcellular location">
    <subcellularLocation>
        <location evidence="1">Cell membrane</location>
        <topology evidence="1">Peripheral membrane protein</topology>
    </subcellularLocation>
</comment>
<dbReference type="GO" id="GO:0016887">
    <property type="term" value="F:ATP hydrolysis activity"/>
    <property type="evidence" value="ECO:0007669"/>
    <property type="project" value="InterPro"/>
</dbReference>
<keyword evidence="6" id="KW-0472">Membrane</keyword>
<dbReference type="Proteomes" id="UP000250583">
    <property type="component" value="Unassembled WGS sequence"/>
</dbReference>
<keyword evidence="3" id="KW-1003">Cell membrane</keyword>
<dbReference type="PANTHER" id="PTHR42788:SF7">
    <property type="entry name" value="NITRATE ABC TRANSPORTER ATP-BINDING PROTEIN"/>
    <property type="match status" value="1"/>
</dbReference>
<dbReference type="EMBL" id="PRLE01000006">
    <property type="protein sequence ID" value="RAW57798.1"/>
    <property type="molecule type" value="Genomic_DNA"/>
</dbReference>
<gene>
    <name evidence="8" type="ORF">C4N22_10810</name>
</gene>